<keyword evidence="3" id="KW-1185">Reference proteome</keyword>
<sequence>MSLPPVHTSKQGQYEIKLWVACDAKSSYAWRMSVYMGRPLGARGPEKVWGCKDSRTWGMQCDVLHLVLARGASICWRRRRKQQKEQQNQEQELQKEQAQEQKQQHQQQQQKQQQQQQCCQLLPECPHTLTSTMSENEAKREQSMSTVVITVVDG</sequence>
<organism evidence="2 3">
    <name type="scientific">Crenichthys baileyi</name>
    <name type="common">White River springfish</name>
    <dbReference type="NCBI Taxonomy" id="28760"/>
    <lineage>
        <taxon>Eukaryota</taxon>
        <taxon>Metazoa</taxon>
        <taxon>Chordata</taxon>
        <taxon>Craniata</taxon>
        <taxon>Vertebrata</taxon>
        <taxon>Euteleostomi</taxon>
        <taxon>Actinopterygii</taxon>
        <taxon>Neopterygii</taxon>
        <taxon>Teleostei</taxon>
        <taxon>Neoteleostei</taxon>
        <taxon>Acanthomorphata</taxon>
        <taxon>Ovalentaria</taxon>
        <taxon>Atherinomorphae</taxon>
        <taxon>Cyprinodontiformes</taxon>
        <taxon>Goodeidae</taxon>
        <taxon>Crenichthys</taxon>
    </lineage>
</organism>
<evidence type="ECO:0000313" key="3">
    <source>
        <dbReference type="Proteomes" id="UP001311232"/>
    </source>
</evidence>
<evidence type="ECO:0000256" key="1">
    <source>
        <dbReference type="SAM" id="MobiDB-lite"/>
    </source>
</evidence>
<dbReference type="Proteomes" id="UP001311232">
    <property type="component" value="Unassembled WGS sequence"/>
</dbReference>
<accession>A0AAV9RDK0</accession>
<proteinExistence type="predicted"/>
<comment type="caution">
    <text evidence="2">The sequence shown here is derived from an EMBL/GenBank/DDBJ whole genome shotgun (WGS) entry which is preliminary data.</text>
</comment>
<protein>
    <recommendedName>
        <fullName evidence="4">PiggyBac transposable element-derived protein domain-containing protein</fullName>
    </recommendedName>
</protein>
<evidence type="ECO:0000313" key="2">
    <source>
        <dbReference type="EMBL" id="KAK5606909.1"/>
    </source>
</evidence>
<evidence type="ECO:0008006" key="4">
    <source>
        <dbReference type="Google" id="ProtNLM"/>
    </source>
</evidence>
<feature type="compositionally biased region" description="Basic and acidic residues" evidence="1">
    <location>
        <begin position="92"/>
        <end position="103"/>
    </location>
</feature>
<dbReference type="EMBL" id="JAHHUM010002044">
    <property type="protein sequence ID" value="KAK5606909.1"/>
    <property type="molecule type" value="Genomic_DNA"/>
</dbReference>
<gene>
    <name evidence="2" type="ORF">CRENBAI_013687</name>
</gene>
<dbReference type="AlphaFoldDB" id="A0AAV9RDK0"/>
<feature type="region of interest" description="Disordered" evidence="1">
    <location>
        <begin position="79"/>
        <end position="107"/>
    </location>
</feature>
<reference evidence="2 3" key="1">
    <citation type="submission" date="2021-06" db="EMBL/GenBank/DDBJ databases">
        <authorList>
            <person name="Palmer J.M."/>
        </authorList>
    </citation>
    <scope>NUCLEOTIDE SEQUENCE [LARGE SCALE GENOMIC DNA]</scope>
    <source>
        <strain evidence="2 3">MEX-2019</strain>
        <tissue evidence="2">Muscle</tissue>
    </source>
</reference>
<name>A0AAV9RDK0_9TELE</name>